<gene>
    <name evidence="1" type="ORF">SAMN03097708_01083</name>
</gene>
<dbReference type="OrthoDB" id="5567088at2"/>
<accession>A0A1G5Q053</accession>
<keyword evidence="2" id="KW-1185">Reference proteome</keyword>
<name>A0A1G5Q053_9GAMM</name>
<dbReference type="AlphaFoldDB" id="A0A1G5Q053"/>
<dbReference type="RefSeq" id="WP_092993611.1">
    <property type="nucleotide sequence ID" value="NZ_FMWD01000003.1"/>
</dbReference>
<proteinExistence type="predicted"/>
<dbReference type="EMBL" id="FMWD01000003">
    <property type="protein sequence ID" value="SCZ55163.1"/>
    <property type="molecule type" value="Genomic_DNA"/>
</dbReference>
<organism evidence="1 2">
    <name type="scientific">Thiohalomonas denitrificans</name>
    <dbReference type="NCBI Taxonomy" id="415747"/>
    <lineage>
        <taxon>Bacteria</taxon>
        <taxon>Pseudomonadati</taxon>
        <taxon>Pseudomonadota</taxon>
        <taxon>Gammaproteobacteria</taxon>
        <taxon>Thiohalomonadales</taxon>
        <taxon>Thiohalomonadaceae</taxon>
        <taxon>Thiohalomonas</taxon>
    </lineage>
</organism>
<dbReference type="Proteomes" id="UP000199648">
    <property type="component" value="Unassembled WGS sequence"/>
</dbReference>
<evidence type="ECO:0000313" key="2">
    <source>
        <dbReference type="Proteomes" id="UP000199648"/>
    </source>
</evidence>
<reference evidence="1 2" key="1">
    <citation type="submission" date="2016-10" db="EMBL/GenBank/DDBJ databases">
        <authorList>
            <person name="de Groot N.N."/>
        </authorList>
    </citation>
    <scope>NUCLEOTIDE SEQUENCE [LARGE SCALE GENOMIC DNA]</scope>
    <source>
        <strain evidence="1 2">HLD2</strain>
    </source>
</reference>
<evidence type="ECO:0000313" key="1">
    <source>
        <dbReference type="EMBL" id="SCZ55163.1"/>
    </source>
</evidence>
<protein>
    <recommendedName>
        <fullName evidence="3">SAP domain-containing protein</fullName>
    </recommendedName>
</protein>
<evidence type="ECO:0008006" key="3">
    <source>
        <dbReference type="Google" id="ProtNLM"/>
    </source>
</evidence>
<sequence>MRLEAVRALARESGIVADNMRKAELVQTLQRTEGHAECFGLPGKGVCREWDCLWREDCLPARCEGSEQYFSG</sequence>